<organism evidence="4 5">
    <name type="scientific">Aspergillus tanneri</name>
    <dbReference type="NCBI Taxonomy" id="1220188"/>
    <lineage>
        <taxon>Eukaryota</taxon>
        <taxon>Fungi</taxon>
        <taxon>Dikarya</taxon>
        <taxon>Ascomycota</taxon>
        <taxon>Pezizomycotina</taxon>
        <taxon>Eurotiomycetes</taxon>
        <taxon>Eurotiomycetidae</taxon>
        <taxon>Eurotiales</taxon>
        <taxon>Aspergillaceae</taxon>
        <taxon>Aspergillus</taxon>
        <taxon>Aspergillus subgen. Circumdati</taxon>
    </lineage>
</organism>
<accession>A0A5M9MWF1</accession>
<dbReference type="GO" id="GO:0016491">
    <property type="term" value="F:oxidoreductase activity"/>
    <property type="evidence" value="ECO:0007669"/>
    <property type="project" value="UniProtKB-KW"/>
</dbReference>
<evidence type="ECO:0000313" key="4">
    <source>
        <dbReference type="EMBL" id="KAA8651228.1"/>
    </source>
</evidence>
<dbReference type="EMBL" id="QUQM01000002">
    <property type="protein sequence ID" value="KAA8651228.1"/>
    <property type="molecule type" value="Genomic_DNA"/>
</dbReference>
<dbReference type="RefSeq" id="XP_033430589.1">
    <property type="nucleotide sequence ID" value="XM_033564832.1"/>
</dbReference>
<keyword evidence="3" id="KW-0408">Iron</keyword>
<evidence type="ECO:0000256" key="2">
    <source>
        <dbReference type="ARBA" id="ARBA00023002"/>
    </source>
</evidence>
<protein>
    <recommendedName>
        <fullName evidence="6">TauD/TfdA-like domain-containing protein</fullName>
    </recommendedName>
</protein>
<proteinExistence type="predicted"/>
<dbReference type="VEuPathDB" id="FungiDB:EYZ11_008363"/>
<dbReference type="PANTHER" id="PTHR43779">
    <property type="entry name" value="DIOXYGENASE RV0097-RELATED"/>
    <property type="match status" value="1"/>
</dbReference>
<dbReference type="AlphaFoldDB" id="A0A5M9MWF1"/>
<gene>
    <name evidence="4" type="ORF">ATNIH1004_000106</name>
</gene>
<reference evidence="4 5" key="1">
    <citation type="submission" date="2019-08" db="EMBL/GenBank/DDBJ databases">
        <title>The genome sequence of a newly discovered highly antifungal drug resistant Aspergillus species, Aspergillus tanneri NIH 1004.</title>
        <authorList>
            <person name="Mounaud S."/>
            <person name="Singh I."/>
            <person name="Joardar V."/>
            <person name="Pakala S."/>
            <person name="Pakala S."/>
            <person name="Venepally P."/>
            <person name="Chung J.K."/>
            <person name="Losada L."/>
            <person name="Nierman W.C."/>
        </authorList>
    </citation>
    <scope>NUCLEOTIDE SEQUENCE [LARGE SCALE GENOMIC DNA]</scope>
    <source>
        <strain evidence="4 5">NIH1004</strain>
    </source>
</reference>
<evidence type="ECO:0008006" key="6">
    <source>
        <dbReference type="Google" id="ProtNLM"/>
    </source>
</evidence>
<name>A0A5M9MWF1_9EURO</name>
<dbReference type="OrthoDB" id="93019at2759"/>
<dbReference type="PANTHER" id="PTHR43779:SF2">
    <property type="entry name" value="ALPHA-KETOGLUTARATE-DEPENDENT XANTHINE DIOXYGENASE XAN1"/>
    <property type="match status" value="1"/>
</dbReference>
<dbReference type="Proteomes" id="UP000324241">
    <property type="component" value="Unassembled WGS sequence"/>
</dbReference>
<evidence type="ECO:0000313" key="5">
    <source>
        <dbReference type="Proteomes" id="UP000324241"/>
    </source>
</evidence>
<dbReference type="InterPro" id="IPR051178">
    <property type="entry name" value="TfdA_dioxygenase"/>
</dbReference>
<dbReference type="SUPFAM" id="SSF51197">
    <property type="entry name" value="Clavaminate synthase-like"/>
    <property type="match status" value="1"/>
</dbReference>
<keyword evidence="2" id="KW-0560">Oxidoreductase</keyword>
<comment type="caution">
    <text evidence="4">The sequence shown here is derived from an EMBL/GenBank/DDBJ whole genome shotgun (WGS) entry which is preliminary data.</text>
</comment>
<evidence type="ECO:0000256" key="1">
    <source>
        <dbReference type="ARBA" id="ARBA00001954"/>
    </source>
</evidence>
<evidence type="ECO:0000256" key="3">
    <source>
        <dbReference type="ARBA" id="ARBA00023004"/>
    </source>
</evidence>
<sequence>MNIRPPKTAPGSAVDFGVKIDNMDLENITNDEFAAIRDTLYHQHIVLFKNQQSLSPRTQYEFTKRFKPYGHGRKIILQSLRHLKAVLDQPQAMVKENGFLKSYQGLENITLRHPNHRRVHRDASSPPNISNLTPRQHAMRRYIWMSRTRAFTGAGLYTEGREIPESDLPSVAPSKIQILAMAWKNRVRGKLSLQIHPSCVCKIHLADGSVIDGLARVRGIIYRLQRPTISSHDVYAHDWSEGNMILFNNHRVLHSIGGTPYFTT</sequence>
<comment type="cofactor">
    <cofactor evidence="1">
        <name>Fe(2+)</name>
        <dbReference type="ChEBI" id="CHEBI:29033"/>
    </cofactor>
</comment>
<dbReference type="InterPro" id="IPR042098">
    <property type="entry name" value="TauD-like_sf"/>
</dbReference>
<dbReference type="GeneID" id="54322808"/>
<dbReference type="Gene3D" id="3.60.130.10">
    <property type="entry name" value="Clavaminate synthase-like"/>
    <property type="match status" value="2"/>
</dbReference>